<dbReference type="EMBL" id="UYRT01031584">
    <property type="protein sequence ID" value="VDK73533.1"/>
    <property type="molecule type" value="Genomic_DNA"/>
</dbReference>
<dbReference type="WBParaSite" id="GPUH_0000954301-mRNA-1">
    <property type="protein sequence ID" value="GPUH_0000954301-mRNA-1"/>
    <property type="gene ID" value="GPUH_0000954301"/>
</dbReference>
<keyword evidence="2" id="KW-1185">Reference proteome</keyword>
<gene>
    <name evidence="1" type="ORF">GPUH_LOCUS9533</name>
</gene>
<organism evidence="3">
    <name type="scientific">Gongylonema pulchrum</name>
    <dbReference type="NCBI Taxonomy" id="637853"/>
    <lineage>
        <taxon>Eukaryota</taxon>
        <taxon>Metazoa</taxon>
        <taxon>Ecdysozoa</taxon>
        <taxon>Nematoda</taxon>
        <taxon>Chromadorea</taxon>
        <taxon>Rhabditida</taxon>
        <taxon>Spirurina</taxon>
        <taxon>Spiruromorpha</taxon>
        <taxon>Spiruroidea</taxon>
        <taxon>Gongylonematidae</taxon>
        <taxon>Gongylonema</taxon>
    </lineage>
</organism>
<dbReference type="AlphaFoldDB" id="A0A183DLE1"/>
<name>A0A183DLE1_9BILA</name>
<evidence type="ECO:0000313" key="1">
    <source>
        <dbReference type="EMBL" id="VDK73533.1"/>
    </source>
</evidence>
<reference evidence="1 2" key="2">
    <citation type="submission" date="2018-11" db="EMBL/GenBank/DDBJ databases">
        <authorList>
            <consortium name="Pathogen Informatics"/>
        </authorList>
    </citation>
    <scope>NUCLEOTIDE SEQUENCE [LARGE SCALE GENOMIC DNA]</scope>
</reference>
<reference evidence="3" key="1">
    <citation type="submission" date="2016-06" db="UniProtKB">
        <authorList>
            <consortium name="WormBaseParasite"/>
        </authorList>
    </citation>
    <scope>IDENTIFICATION</scope>
</reference>
<dbReference type="Proteomes" id="UP000271098">
    <property type="component" value="Unassembled WGS sequence"/>
</dbReference>
<sequence length="61" mass="6477">MRDVLLLAMIAHFQKTDKELAVGGAVVAESQQNLFKGSQNFVMSQTSDCAQTSSSSVGVSQ</sequence>
<protein>
    <submittedName>
        <fullName evidence="3">Orphan protein</fullName>
    </submittedName>
</protein>
<accession>A0A183DLE1</accession>
<evidence type="ECO:0000313" key="3">
    <source>
        <dbReference type="WBParaSite" id="GPUH_0000954301-mRNA-1"/>
    </source>
</evidence>
<evidence type="ECO:0000313" key="2">
    <source>
        <dbReference type="Proteomes" id="UP000271098"/>
    </source>
</evidence>
<proteinExistence type="predicted"/>